<evidence type="ECO:0000313" key="1">
    <source>
        <dbReference type="EMBL" id="KEJ96340.1"/>
    </source>
</evidence>
<organism evidence="1 2">
    <name type="scientific">Pseudosulfitobacter pseudonitzschiae</name>
    <dbReference type="NCBI Taxonomy" id="1402135"/>
    <lineage>
        <taxon>Bacteria</taxon>
        <taxon>Pseudomonadati</taxon>
        <taxon>Pseudomonadota</taxon>
        <taxon>Alphaproteobacteria</taxon>
        <taxon>Rhodobacterales</taxon>
        <taxon>Roseobacteraceae</taxon>
        <taxon>Pseudosulfitobacter</taxon>
    </lineage>
</organism>
<dbReference type="AlphaFoldDB" id="A0A073J3D9"/>
<reference evidence="1 2" key="1">
    <citation type="submission" date="2014-01" db="EMBL/GenBank/DDBJ databases">
        <title>Sulfitobacter sp. H3 (MCCC 1A00686) Genome Sequencing.</title>
        <authorList>
            <person name="Lai Q."/>
            <person name="Hong Z."/>
        </authorList>
    </citation>
    <scope>NUCLEOTIDE SEQUENCE [LARGE SCALE GENOMIC DNA]</scope>
    <source>
        <strain evidence="1 2">H3</strain>
    </source>
</reference>
<keyword evidence="2" id="KW-1185">Reference proteome</keyword>
<sequence>MAFVLIAGQSFSNTCAQARAPRGFSARNGPRPARQAQVGRCPLAGKGMPMRFRRWLRAGPLWYAAGDALPCAPVQRQGNVPVLST</sequence>
<gene>
    <name evidence="1" type="ORF">SUH3_13335</name>
</gene>
<name>A0A073J3D9_9RHOB</name>
<comment type="caution">
    <text evidence="1">The sequence shown here is derived from an EMBL/GenBank/DDBJ whole genome shotgun (WGS) entry which is preliminary data.</text>
</comment>
<proteinExistence type="predicted"/>
<protein>
    <submittedName>
        <fullName evidence="1">Uncharacterized protein</fullName>
    </submittedName>
</protein>
<accession>A0A073J3D9</accession>
<dbReference type="Proteomes" id="UP000027746">
    <property type="component" value="Unassembled WGS sequence"/>
</dbReference>
<dbReference type="EMBL" id="JAMD01000003">
    <property type="protein sequence ID" value="KEJ96340.1"/>
    <property type="molecule type" value="Genomic_DNA"/>
</dbReference>
<evidence type="ECO:0000313" key="2">
    <source>
        <dbReference type="Proteomes" id="UP000027746"/>
    </source>
</evidence>